<comment type="similarity">
    <text evidence="3 10">Belongs to the FliL family.</text>
</comment>
<keyword evidence="6 10" id="KW-0812">Transmembrane</keyword>
<evidence type="ECO:0000256" key="8">
    <source>
        <dbReference type="ARBA" id="ARBA00022989"/>
    </source>
</evidence>
<evidence type="ECO:0000256" key="10">
    <source>
        <dbReference type="RuleBase" id="RU364125"/>
    </source>
</evidence>
<evidence type="ECO:0000256" key="11">
    <source>
        <dbReference type="SAM" id="MobiDB-lite"/>
    </source>
</evidence>
<name>A0A6J4NYM8_9ACTN</name>
<keyword evidence="5 10" id="KW-0145">Chemotaxis</keyword>
<gene>
    <name evidence="12" type="ORF">AVDCRST_MAG06-2202</name>
</gene>
<accession>A0A6J4NYM8</accession>
<keyword evidence="12" id="KW-0282">Flagellum</keyword>
<keyword evidence="12" id="KW-0966">Cell projection</keyword>
<evidence type="ECO:0000256" key="1">
    <source>
        <dbReference type="ARBA" id="ARBA00002254"/>
    </source>
</evidence>
<dbReference type="GO" id="GO:0006935">
    <property type="term" value="P:chemotaxis"/>
    <property type="evidence" value="ECO:0007669"/>
    <property type="project" value="UniProtKB-KW"/>
</dbReference>
<protein>
    <recommendedName>
        <fullName evidence="10">Flagellar protein FliL</fullName>
    </recommendedName>
</protein>
<feature type="region of interest" description="Disordered" evidence="11">
    <location>
        <begin position="1"/>
        <end position="22"/>
    </location>
</feature>
<dbReference type="GO" id="GO:0009425">
    <property type="term" value="C:bacterial-type flagellum basal body"/>
    <property type="evidence" value="ECO:0007669"/>
    <property type="project" value="InterPro"/>
</dbReference>
<keyword evidence="4 10" id="KW-1003">Cell membrane</keyword>
<keyword evidence="7 10" id="KW-0283">Flagellar rotation</keyword>
<proteinExistence type="inferred from homology"/>
<dbReference type="EMBL" id="CADCUP010000148">
    <property type="protein sequence ID" value="CAA9401223.1"/>
    <property type="molecule type" value="Genomic_DNA"/>
</dbReference>
<evidence type="ECO:0000256" key="6">
    <source>
        <dbReference type="ARBA" id="ARBA00022692"/>
    </source>
</evidence>
<keyword evidence="8 10" id="KW-1133">Transmembrane helix</keyword>
<reference evidence="12" key="1">
    <citation type="submission" date="2020-02" db="EMBL/GenBank/DDBJ databases">
        <authorList>
            <person name="Meier V. D."/>
        </authorList>
    </citation>
    <scope>NUCLEOTIDE SEQUENCE</scope>
    <source>
        <strain evidence="12">AVDCRST_MAG06</strain>
    </source>
</reference>
<dbReference type="InterPro" id="IPR005503">
    <property type="entry name" value="FliL"/>
</dbReference>
<comment type="subcellular location">
    <subcellularLocation>
        <location evidence="2">Cell membrane</location>
        <topology evidence="2">Single-pass membrane protein</topology>
    </subcellularLocation>
</comment>
<evidence type="ECO:0000256" key="4">
    <source>
        <dbReference type="ARBA" id="ARBA00022475"/>
    </source>
</evidence>
<evidence type="ECO:0000256" key="9">
    <source>
        <dbReference type="ARBA" id="ARBA00023136"/>
    </source>
</evidence>
<evidence type="ECO:0000256" key="2">
    <source>
        <dbReference type="ARBA" id="ARBA00004162"/>
    </source>
</evidence>
<dbReference type="GO" id="GO:0005886">
    <property type="term" value="C:plasma membrane"/>
    <property type="evidence" value="ECO:0007669"/>
    <property type="project" value="UniProtKB-SubCell"/>
</dbReference>
<comment type="function">
    <text evidence="1 10">Controls the rotational direction of flagella during chemotaxis.</text>
</comment>
<evidence type="ECO:0000313" key="12">
    <source>
        <dbReference type="EMBL" id="CAA9401223.1"/>
    </source>
</evidence>
<keyword evidence="9 10" id="KW-0472">Membrane</keyword>
<organism evidence="12">
    <name type="scientific">uncultured Nocardioides sp</name>
    <dbReference type="NCBI Taxonomy" id="198441"/>
    <lineage>
        <taxon>Bacteria</taxon>
        <taxon>Bacillati</taxon>
        <taxon>Actinomycetota</taxon>
        <taxon>Actinomycetes</taxon>
        <taxon>Propionibacteriales</taxon>
        <taxon>Nocardioidaceae</taxon>
        <taxon>Nocardioides</taxon>
        <taxon>environmental samples</taxon>
    </lineage>
</organism>
<dbReference type="Pfam" id="PF03748">
    <property type="entry name" value="FliL"/>
    <property type="match status" value="1"/>
</dbReference>
<dbReference type="RefSeq" id="WP_295659372.1">
    <property type="nucleotide sequence ID" value="NZ_CADCUP010000148.1"/>
</dbReference>
<dbReference type="AlphaFoldDB" id="A0A6J4NYM8"/>
<keyword evidence="12" id="KW-0969">Cilium</keyword>
<evidence type="ECO:0000256" key="7">
    <source>
        <dbReference type="ARBA" id="ARBA00022779"/>
    </source>
</evidence>
<dbReference type="GO" id="GO:0071973">
    <property type="term" value="P:bacterial-type flagellum-dependent cell motility"/>
    <property type="evidence" value="ECO:0007669"/>
    <property type="project" value="InterPro"/>
</dbReference>
<evidence type="ECO:0000256" key="3">
    <source>
        <dbReference type="ARBA" id="ARBA00008281"/>
    </source>
</evidence>
<evidence type="ECO:0000256" key="5">
    <source>
        <dbReference type="ARBA" id="ARBA00022500"/>
    </source>
</evidence>
<sequence length="149" mass="16046">MSVSTIAPGTAADAPEAEGGKKGGRKKLVLVLVALLVVGGAAWFFLKPAGPPPEPVAGEVLTLDPIQLNLEGGHYLRLGMALQFTADVHEGADGSKALDAAIDLFSGREMTEINTGKQRQELKKDLLHHLEEVYHHEVMDVYFTEFVTQ</sequence>
<feature type="transmembrane region" description="Helical" evidence="10">
    <location>
        <begin position="28"/>
        <end position="46"/>
    </location>
</feature>